<dbReference type="Proteomes" id="UP000318422">
    <property type="component" value="Unassembled WGS sequence"/>
</dbReference>
<name>A0A4Y4D2F3_ZOORA</name>
<sequence>MIVELNTTPPLAEHGEPTLWQQQDVDIYLQSVCKTFNVVDRDISYLAFNVRHEGAVQARFQREILLRPSPFLAEANYVHRKELTRRWRA</sequence>
<accession>A0A4Y4D2F3</accession>
<keyword evidence="2" id="KW-1185">Reference proteome</keyword>
<evidence type="ECO:0000313" key="2">
    <source>
        <dbReference type="Proteomes" id="UP000318422"/>
    </source>
</evidence>
<gene>
    <name evidence="1" type="ORF">ZRA01_38260</name>
</gene>
<dbReference type="AlphaFoldDB" id="A0A4Y4D2F3"/>
<reference evidence="1 2" key="1">
    <citation type="submission" date="2019-06" db="EMBL/GenBank/DDBJ databases">
        <title>Whole genome shotgun sequence of Zoogloea ramigera NBRC 15342.</title>
        <authorList>
            <person name="Hosoyama A."/>
            <person name="Uohara A."/>
            <person name="Ohji S."/>
            <person name="Ichikawa N."/>
        </authorList>
    </citation>
    <scope>NUCLEOTIDE SEQUENCE [LARGE SCALE GENOMIC DNA]</scope>
    <source>
        <strain evidence="1 2">NBRC 15342</strain>
    </source>
</reference>
<proteinExistence type="predicted"/>
<organism evidence="1 2">
    <name type="scientific">Zoogloea ramigera</name>
    <dbReference type="NCBI Taxonomy" id="350"/>
    <lineage>
        <taxon>Bacteria</taxon>
        <taxon>Pseudomonadati</taxon>
        <taxon>Pseudomonadota</taxon>
        <taxon>Betaproteobacteria</taxon>
        <taxon>Rhodocyclales</taxon>
        <taxon>Zoogloeaceae</taxon>
        <taxon>Zoogloea</taxon>
    </lineage>
</organism>
<dbReference type="EMBL" id="BJNV01000121">
    <property type="protein sequence ID" value="GEC97753.1"/>
    <property type="molecule type" value="Genomic_DNA"/>
</dbReference>
<evidence type="ECO:0000313" key="1">
    <source>
        <dbReference type="EMBL" id="GEC97753.1"/>
    </source>
</evidence>
<protein>
    <submittedName>
        <fullName evidence="1">Uncharacterized protein</fullName>
    </submittedName>
</protein>
<comment type="caution">
    <text evidence="1">The sequence shown here is derived from an EMBL/GenBank/DDBJ whole genome shotgun (WGS) entry which is preliminary data.</text>
</comment>